<comment type="caution">
    <text evidence="3">The sequence shown here is derived from an EMBL/GenBank/DDBJ whole genome shotgun (WGS) entry which is preliminary data.</text>
</comment>
<evidence type="ECO:0000313" key="4">
    <source>
        <dbReference type="Proteomes" id="UP001642520"/>
    </source>
</evidence>
<reference evidence="3 4" key="1">
    <citation type="submission" date="2024-08" db="EMBL/GenBank/DDBJ databases">
        <authorList>
            <person name="Will J Nash"/>
            <person name="Angela Man"/>
            <person name="Seanna McTaggart"/>
            <person name="Kendall Baker"/>
            <person name="Tom Barker"/>
            <person name="Leah Catchpole"/>
            <person name="Alex Durrant"/>
            <person name="Karim Gharbi"/>
            <person name="Naomi Irish"/>
            <person name="Gemy Kaithakottil"/>
            <person name="Debby Ku"/>
            <person name="Aaliyah Providence"/>
            <person name="Felix Shaw"/>
            <person name="David Swarbreck"/>
            <person name="Chris Watkins"/>
            <person name="Ann M. McCartney"/>
            <person name="Giulio Formenti"/>
            <person name="Alice Mouton"/>
            <person name="Noel Vella"/>
            <person name="Bjorn M von Reumont"/>
            <person name="Adriana Vella"/>
            <person name="Wilfried Haerty"/>
        </authorList>
    </citation>
    <scope>NUCLEOTIDE SEQUENCE [LARGE SCALE GENOMIC DNA]</scope>
</reference>
<dbReference type="Proteomes" id="UP001642520">
    <property type="component" value="Unassembled WGS sequence"/>
</dbReference>
<organism evidence="3 4">
    <name type="scientific">Xylocopa violacea</name>
    <name type="common">Violet carpenter bee</name>
    <name type="synonym">Apis violacea</name>
    <dbReference type="NCBI Taxonomy" id="135666"/>
    <lineage>
        <taxon>Eukaryota</taxon>
        <taxon>Metazoa</taxon>
        <taxon>Ecdysozoa</taxon>
        <taxon>Arthropoda</taxon>
        <taxon>Hexapoda</taxon>
        <taxon>Insecta</taxon>
        <taxon>Pterygota</taxon>
        <taxon>Neoptera</taxon>
        <taxon>Endopterygota</taxon>
        <taxon>Hymenoptera</taxon>
        <taxon>Apocrita</taxon>
        <taxon>Aculeata</taxon>
        <taxon>Apoidea</taxon>
        <taxon>Anthophila</taxon>
        <taxon>Apidae</taxon>
        <taxon>Xylocopa</taxon>
        <taxon>Xylocopa</taxon>
    </lineage>
</organism>
<gene>
    <name evidence="3" type="ORF">XYLVIOL_LOCUS240</name>
</gene>
<dbReference type="PANTHER" id="PTHR46599">
    <property type="entry name" value="PIGGYBAC TRANSPOSABLE ELEMENT-DERIVED PROTEIN 4"/>
    <property type="match status" value="1"/>
</dbReference>
<proteinExistence type="predicted"/>
<dbReference type="EMBL" id="CAXAJV020001280">
    <property type="protein sequence ID" value="CAL7933000.1"/>
    <property type="molecule type" value="Genomic_DNA"/>
</dbReference>
<evidence type="ECO:0000313" key="3">
    <source>
        <dbReference type="EMBL" id="CAL7933000.1"/>
    </source>
</evidence>
<protein>
    <recommendedName>
        <fullName evidence="2">PiggyBac transposable element-derived protein domain-containing protein</fullName>
    </recommendedName>
</protein>
<dbReference type="Pfam" id="PF13843">
    <property type="entry name" value="DDE_Tnp_1_7"/>
    <property type="match status" value="1"/>
</dbReference>
<feature type="compositionally biased region" description="Acidic residues" evidence="1">
    <location>
        <begin position="42"/>
        <end position="59"/>
    </location>
</feature>
<evidence type="ECO:0000259" key="2">
    <source>
        <dbReference type="Pfam" id="PF13843"/>
    </source>
</evidence>
<dbReference type="PANTHER" id="PTHR46599:SF3">
    <property type="entry name" value="PIGGYBAC TRANSPOSABLE ELEMENT-DERIVED PROTEIN 4"/>
    <property type="match status" value="1"/>
</dbReference>
<name>A0ABP1MZY6_XYLVO</name>
<feature type="region of interest" description="Disordered" evidence="1">
    <location>
        <begin position="35"/>
        <end position="61"/>
    </location>
</feature>
<accession>A0ABP1MZY6</accession>
<feature type="domain" description="PiggyBac transposable element-derived protein" evidence="2">
    <location>
        <begin position="97"/>
        <end position="471"/>
    </location>
</feature>
<keyword evidence="4" id="KW-1185">Reference proteome</keyword>
<dbReference type="InterPro" id="IPR029526">
    <property type="entry name" value="PGBD"/>
</dbReference>
<sequence length="538" mass="63960">MDDGELLRLVDELDIAEEQVDSGDQLFAPSHRCNRRIYSDSESSEEESEDEDDESDSDESLTNFREVYVDNDSQYNPRPLFSEISGPKHMPPNISKPIEYFDLFFTHQFLDMLRIETNRYAQQFFENIGPANRSTTLTWKKTTIKELRAFIAVLLEMEITRRPTFFSYWSRNHRYIPWFGQMFSRNRFQLLRKFFHTVDNSTLPARDNNEYDPTAKFEPVVVAHTHRKFKFHYSPNQHLTVDELLVGTKSRSALTQYLPNKKHYKWGIKFWMLADAVSHYCLSFFCYRGAKDQRDQREIKEKGLAQVVVDKLLSMSNYIMKGYHVTFDNFFTSIALARSPYKKNTFLSGTKRSNRKHLPSQLKRKLEMGEYKYLRNREVLLLAYREKKSQRKTVLLLSTHVTAANKTSLIRRRNQEMEVEKPALVHDYNKYMGGIDVSNMMVYSYLDERRTVKYWKKVVFSIFARVVLNAYILYPHNTEGKVMTRLEFITTIIQSITTEWMAEKKYESRKFIESHIERFNSPRYPKTSWKEGKSLRRL</sequence>
<evidence type="ECO:0000256" key="1">
    <source>
        <dbReference type="SAM" id="MobiDB-lite"/>
    </source>
</evidence>